<feature type="transmembrane region" description="Helical" evidence="1">
    <location>
        <begin position="36"/>
        <end position="52"/>
    </location>
</feature>
<keyword evidence="1" id="KW-0812">Transmembrane</keyword>
<dbReference type="Proteomes" id="UP000502196">
    <property type="component" value="Chromosome"/>
</dbReference>
<evidence type="ECO:0000256" key="1">
    <source>
        <dbReference type="SAM" id="Phobius"/>
    </source>
</evidence>
<keyword evidence="1" id="KW-1133">Transmembrane helix</keyword>
<reference evidence="2 3" key="1">
    <citation type="submission" date="2020-04" db="EMBL/GenBank/DDBJ databases">
        <authorList>
            <person name="Hogendoorn C."/>
        </authorList>
    </citation>
    <scope>NUCLEOTIDE SEQUENCE [LARGE SCALE GENOMIC DNA]</scope>
    <source>
        <strain evidence="2">COOX1</strain>
    </source>
</reference>
<proteinExistence type="predicted"/>
<feature type="transmembrane region" description="Helical" evidence="1">
    <location>
        <begin position="12"/>
        <end position="30"/>
    </location>
</feature>
<dbReference type="AlphaFoldDB" id="A0A6F9E3B6"/>
<sequence>MPKFLHDIVNIVKLLLLTAIGLLFLRAMLYPNALDMFILMMLFVVLVAMFASR</sequence>
<accession>A0A6F9E3B6</accession>
<evidence type="ECO:0000313" key="2">
    <source>
        <dbReference type="EMBL" id="CAB3391891.1"/>
    </source>
</evidence>
<name>A0A6F9E3B6_9BACL</name>
<evidence type="ECO:0000313" key="3">
    <source>
        <dbReference type="Proteomes" id="UP000502196"/>
    </source>
</evidence>
<protein>
    <submittedName>
        <fullName evidence="2">Uncharacterized protein</fullName>
    </submittedName>
</protein>
<dbReference type="EMBL" id="LR792683">
    <property type="protein sequence ID" value="CAB3391891.1"/>
    <property type="molecule type" value="Genomic_DNA"/>
</dbReference>
<keyword evidence="1" id="KW-0472">Membrane</keyword>
<organism evidence="2 3">
    <name type="scientific">Kyrpidia spormannii</name>
    <dbReference type="NCBI Taxonomy" id="2055160"/>
    <lineage>
        <taxon>Bacteria</taxon>
        <taxon>Bacillati</taxon>
        <taxon>Bacillota</taxon>
        <taxon>Bacilli</taxon>
        <taxon>Bacillales</taxon>
        <taxon>Alicyclobacillaceae</taxon>
        <taxon>Kyrpidia</taxon>
    </lineage>
</organism>
<gene>
    <name evidence="2" type="ORF">COOX1_1137</name>
</gene>